<proteinExistence type="predicted"/>
<name>A0A2K3LNF7_TRIPR</name>
<dbReference type="AlphaFoldDB" id="A0A2K3LNF7"/>
<reference evidence="2 3" key="1">
    <citation type="journal article" date="2014" name="Am. J. Bot.">
        <title>Genome assembly and annotation for red clover (Trifolium pratense; Fabaceae).</title>
        <authorList>
            <person name="Istvanek J."/>
            <person name="Jaros M."/>
            <person name="Krenek A."/>
            <person name="Repkova J."/>
        </authorList>
    </citation>
    <scope>NUCLEOTIDE SEQUENCE [LARGE SCALE GENOMIC DNA]</scope>
    <source>
        <strain evidence="3">cv. Tatra</strain>
        <tissue evidence="2">Young leaves</tissue>
    </source>
</reference>
<gene>
    <name evidence="2" type="ORF">L195_g036066</name>
</gene>
<feature type="chain" id="PRO_5014363343" description="Leguminosin group486 secreted peptide" evidence="1">
    <location>
        <begin position="23"/>
        <end position="126"/>
    </location>
</feature>
<dbReference type="PANTHER" id="PTHR35630">
    <property type="entry name" value="LEGUMINOSIN GROUP486 SECRETED PEPTIDE"/>
    <property type="match status" value="1"/>
</dbReference>
<comment type="caution">
    <text evidence="2">The sequence shown here is derived from an EMBL/GenBank/DDBJ whole genome shotgun (WGS) entry which is preliminary data.</text>
</comment>
<dbReference type="Proteomes" id="UP000236291">
    <property type="component" value="Unassembled WGS sequence"/>
</dbReference>
<dbReference type="PANTHER" id="PTHR35630:SF1">
    <property type="entry name" value="LEGUMINOSIN GROUP486 SECRETED PEPTIDE"/>
    <property type="match status" value="1"/>
</dbReference>
<protein>
    <recommendedName>
        <fullName evidence="4">Leguminosin group486 secreted peptide</fullName>
    </recommendedName>
</protein>
<sequence>MPSITYVALFFAIAFTSGLCNAFDLVNIHVNFSDGASVRCNSKSNGLTNQGFGFGYVHLSVPIGQREICHAWLNNSSALFTAYDPQYDQGHPFVYWVVKQDGLYHSWDNKNFLKKGVWNVPPIVEH</sequence>
<accession>A0A2K3LNF7</accession>
<evidence type="ECO:0008006" key="4">
    <source>
        <dbReference type="Google" id="ProtNLM"/>
    </source>
</evidence>
<reference evidence="2 3" key="2">
    <citation type="journal article" date="2017" name="Front. Plant Sci.">
        <title>Gene Classification and Mining of Molecular Markers Useful in Red Clover (Trifolium pratense) Breeding.</title>
        <authorList>
            <person name="Istvanek J."/>
            <person name="Dluhosova J."/>
            <person name="Dluhos P."/>
            <person name="Patkova L."/>
            <person name="Nedelnik J."/>
            <person name="Repkova J."/>
        </authorList>
    </citation>
    <scope>NUCLEOTIDE SEQUENCE [LARGE SCALE GENOMIC DNA]</scope>
    <source>
        <strain evidence="3">cv. Tatra</strain>
        <tissue evidence="2">Young leaves</tissue>
    </source>
</reference>
<evidence type="ECO:0000313" key="3">
    <source>
        <dbReference type="Proteomes" id="UP000236291"/>
    </source>
</evidence>
<evidence type="ECO:0000313" key="2">
    <source>
        <dbReference type="EMBL" id="PNX80071.1"/>
    </source>
</evidence>
<evidence type="ECO:0000256" key="1">
    <source>
        <dbReference type="SAM" id="SignalP"/>
    </source>
</evidence>
<feature type="signal peptide" evidence="1">
    <location>
        <begin position="1"/>
        <end position="22"/>
    </location>
</feature>
<dbReference type="EMBL" id="ASHM01037206">
    <property type="protein sequence ID" value="PNX80071.1"/>
    <property type="molecule type" value="Genomic_DNA"/>
</dbReference>
<keyword evidence="1" id="KW-0732">Signal</keyword>
<organism evidence="2 3">
    <name type="scientific">Trifolium pratense</name>
    <name type="common">Red clover</name>
    <dbReference type="NCBI Taxonomy" id="57577"/>
    <lineage>
        <taxon>Eukaryota</taxon>
        <taxon>Viridiplantae</taxon>
        <taxon>Streptophyta</taxon>
        <taxon>Embryophyta</taxon>
        <taxon>Tracheophyta</taxon>
        <taxon>Spermatophyta</taxon>
        <taxon>Magnoliopsida</taxon>
        <taxon>eudicotyledons</taxon>
        <taxon>Gunneridae</taxon>
        <taxon>Pentapetalae</taxon>
        <taxon>rosids</taxon>
        <taxon>fabids</taxon>
        <taxon>Fabales</taxon>
        <taxon>Fabaceae</taxon>
        <taxon>Papilionoideae</taxon>
        <taxon>50 kb inversion clade</taxon>
        <taxon>NPAAA clade</taxon>
        <taxon>Hologalegina</taxon>
        <taxon>IRL clade</taxon>
        <taxon>Trifolieae</taxon>
        <taxon>Trifolium</taxon>
    </lineage>
</organism>